<accession>A0AAV8T8G0</accession>
<evidence type="ECO:0000313" key="2">
    <source>
        <dbReference type="EMBL" id="KAJ8762883.1"/>
    </source>
</evidence>
<name>A0AAV8T8G0_9ROSI</name>
<proteinExistence type="predicted"/>
<comment type="caution">
    <text evidence="2">The sequence shown here is derived from an EMBL/GenBank/DDBJ whole genome shotgun (WGS) entry which is preliminary data.</text>
</comment>
<protein>
    <submittedName>
        <fullName evidence="2">Uncharacterized protein</fullName>
    </submittedName>
</protein>
<feature type="compositionally biased region" description="Gly residues" evidence="1">
    <location>
        <begin position="196"/>
        <end position="210"/>
    </location>
</feature>
<keyword evidence="3" id="KW-1185">Reference proteome</keyword>
<sequence>MVLVCEDGGARPGAGRPGSVVASEEIATCPDGARNLSPRGRGMGKKSQGLVGCGRSWGCSQWGWALRDWVGQGKVQLGRRRGLARVARQAHGGGGPKQSRVLMLRGESRSAQGKNAKGRIESTVGELVASLDASGVRAEKRESWAPPVIPWVGRFVRGPAGEGGGQRGRRFACIQGPKPVEGGGSGEGSQTEATEAGGGGTSEDGGGPVEGSGREGQATVACPTLPQ</sequence>
<dbReference type="EMBL" id="JAIWQS010000006">
    <property type="protein sequence ID" value="KAJ8762883.1"/>
    <property type="molecule type" value="Genomic_DNA"/>
</dbReference>
<evidence type="ECO:0000256" key="1">
    <source>
        <dbReference type="SAM" id="MobiDB-lite"/>
    </source>
</evidence>
<evidence type="ECO:0000313" key="3">
    <source>
        <dbReference type="Proteomes" id="UP001159364"/>
    </source>
</evidence>
<reference evidence="2 3" key="1">
    <citation type="submission" date="2021-09" db="EMBL/GenBank/DDBJ databases">
        <title>Genomic insights and catalytic innovation underlie evolution of tropane alkaloids biosynthesis.</title>
        <authorList>
            <person name="Wang Y.-J."/>
            <person name="Tian T."/>
            <person name="Huang J.-P."/>
            <person name="Huang S.-X."/>
        </authorList>
    </citation>
    <scope>NUCLEOTIDE SEQUENCE [LARGE SCALE GENOMIC DNA]</scope>
    <source>
        <strain evidence="2">KIB-2018</strain>
        <tissue evidence="2">Leaf</tissue>
    </source>
</reference>
<dbReference type="AlphaFoldDB" id="A0AAV8T8G0"/>
<organism evidence="2 3">
    <name type="scientific">Erythroxylum novogranatense</name>
    <dbReference type="NCBI Taxonomy" id="1862640"/>
    <lineage>
        <taxon>Eukaryota</taxon>
        <taxon>Viridiplantae</taxon>
        <taxon>Streptophyta</taxon>
        <taxon>Embryophyta</taxon>
        <taxon>Tracheophyta</taxon>
        <taxon>Spermatophyta</taxon>
        <taxon>Magnoliopsida</taxon>
        <taxon>eudicotyledons</taxon>
        <taxon>Gunneridae</taxon>
        <taxon>Pentapetalae</taxon>
        <taxon>rosids</taxon>
        <taxon>fabids</taxon>
        <taxon>Malpighiales</taxon>
        <taxon>Erythroxylaceae</taxon>
        <taxon>Erythroxylum</taxon>
    </lineage>
</organism>
<feature type="region of interest" description="Disordered" evidence="1">
    <location>
        <begin position="160"/>
        <end position="227"/>
    </location>
</feature>
<gene>
    <name evidence="2" type="ORF">K2173_023012</name>
</gene>
<dbReference type="Proteomes" id="UP001159364">
    <property type="component" value="Linkage Group LG06"/>
</dbReference>